<dbReference type="SUPFAM" id="SSF46955">
    <property type="entry name" value="Putative DNA-binding domain"/>
    <property type="match status" value="1"/>
</dbReference>
<proteinExistence type="predicted"/>
<reference evidence="2 3" key="1">
    <citation type="journal article" date="2015" name="Genome Announc.">
        <title>Complete Genome Sequence of the Type Strain Corynebacterium mustelae DSM 45274, Isolated from Various Tissues of a Male Ferret with Lethal Sepsis.</title>
        <authorList>
            <person name="Ruckert C."/>
            <person name="Eimer J."/>
            <person name="Winkler A."/>
            <person name="Tauch A."/>
        </authorList>
    </citation>
    <scope>NUCLEOTIDE SEQUENCE [LARGE SCALE GENOMIC DNA]</scope>
    <source>
        <strain evidence="2 3">DSM 45274</strain>
        <plasmid evidence="3">Plasmid pCmus45274</plasmid>
    </source>
</reference>
<accession>A0A0G3H6C9</accession>
<keyword evidence="3" id="KW-1185">Reference proteome</keyword>
<evidence type="ECO:0000313" key="3">
    <source>
        <dbReference type="Proteomes" id="UP000035199"/>
    </source>
</evidence>
<dbReference type="EMBL" id="CP011543">
    <property type="protein sequence ID" value="AKK07408.1"/>
    <property type="molecule type" value="Genomic_DNA"/>
</dbReference>
<keyword evidence="2" id="KW-0238">DNA-binding</keyword>
<dbReference type="NCBIfam" id="TIGR01764">
    <property type="entry name" value="excise"/>
    <property type="match status" value="1"/>
</dbReference>
<name>A0A0G3H6C9_9CORY</name>
<dbReference type="RefSeq" id="WP_083987810.1">
    <property type="nucleotide sequence ID" value="NZ_CP011543.1"/>
</dbReference>
<dbReference type="Proteomes" id="UP000035199">
    <property type="component" value="Plasmid pCmus45274"/>
</dbReference>
<dbReference type="GO" id="GO:0003677">
    <property type="term" value="F:DNA binding"/>
    <property type="evidence" value="ECO:0007669"/>
    <property type="project" value="UniProtKB-KW"/>
</dbReference>
<feature type="domain" description="Helix-turn-helix" evidence="1">
    <location>
        <begin position="4"/>
        <end position="44"/>
    </location>
</feature>
<dbReference type="InterPro" id="IPR009061">
    <property type="entry name" value="DNA-bd_dom_put_sf"/>
</dbReference>
<evidence type="ECO:0000259" key="1">
    <source>
        <dbReference type="Pfam" id="PF12728"/>
    </source>
</evidence>
<reference evidence="3" key="2">
    <citation type="submission" date="2015-05" db="EMBL/GenBank/DDBJ databases">
        <title>Complete genome sequence of Corynebacterium mustelae DSM 45274, isolated from various tissues of a male ferret with lethal sepsis.</title>
        <authorList>
            <person name="Ruckert C."/>
            <person name="Albersmeier A."/>
            <person name="Winkler A."/>
            <person name="Tauch A."/>
        </authorList>
    </citation>
    <scope>NUCLEOTIDE SEQUENCE [LARGE SCALE GENOMIC DNA]</scope>
    <source>
        <strain evidence="3">DSM 45274</strain>
        <plasmid evidence="3">Plasmid pCmus45274</plasmid>
    </source>
</reference>
<dbReference type="InterPro" id="IPR010093">
    <property type="entry name" value="SinI_DNA-bd"/>
</dbReference>
<dbReference type="AlphaFoldDB" id="A0A0G3H6C9"/>
<dbReference type="InterPro" id="IPR041657">
    <property type="entry name" value="HTH_17"/>
</dbReference>
<sequence>MKGYSTREVADLLEVPVRTIQGWVSAGRIPGAFRTPGGRWRIPAAWVGGGVGEC</sequence>
<dbReference type="PATRIC" id="fig|571915.4.peg.3347"/>
<geneLocation type="plasmid" evidence="2 3">
    <name>pCmus45274</name>
</geneLocation>
<dbReference type="Pfam" id="PF12728">
    <property type="entry name" value="HTH_17"/>
    <property type="match status" value="1"/>
</dbReference>
<gene>
    <name evidence="2" type="ORF">CMUST_15595</name>
</gene>
<dbReference type="KEGG" id="cmv:CMUST_15595"/>
<organism evidence="2 3">
    <name type="scientific">Corynebacterium mustelae</name>
    <dbReference type="NCBI Taxonomy" id="571915"/>
    <lineage>
        <taxon>Bacteria</taxon>
        <taxon>Bacillati</taxon>
        <taxon>Actinomycetota</taxon>
        <taxon>Actinomycetes</taxon>
        <taxon>Mycobacteriales</taxon>
        <taxon>Corynebacteriaceae</taxon>
        <taxon>Corynebacterium</taxon>
    </lineage>
</organism>
<dbReference type="OrthoDB" id="4413921at2"/>
<protein>
    <submittedName>
        <fullName evidence="2">DNA-binding protein, excisionase family</fullName>
    </submittedName>
</protein>
<evidence type="ECO:0000313" key="2">
    <source>
        <dbReference type="EMBL" id="AKK07408.1"/>
    </source>
</evidence>
<keyword evidence="2" id="KW-0614">Plasmid</keyword>